<dbReference type="PANTHER" id="PTHR33910:SF1">
    <property type="entry name" value="PROTEIN TRANSLOCASE SUBUNIT SECE"/>
    <property type="match status" value="1"/>
</dbReference>
<keyword evidence="6 9" id="KW-1133">Transmembrane helix</keyword>
<comment type="subcellular location">
    <subcellularLocation>
        <location evidence="9">Cell membrane</location>
        <topology evidence="9">Single-pass membrane protein</topology>
    </subcellularLocation>
    <subcellularLocation>
        <location evidence="1">Membrane</location>
    </subcellularLocation>
</comment>
<evidence type="ECO:0000256" key="1">
    <source>
        <dbReference type="ARBA" id="ARBA00004370"/>
    </source>
</evidence>
<accession>A0A948T2A5</accession>
<dbReference type="AlphaFoldDB" id="A0A948T2A5"/>
<dbReference type="EMBL" id="JAHLFP010000040">
    <property type="protein sequence ID" value="MBU3806262.1"/>
    <property type="molecule type" value="Genomic_DNA"/>
</dbReference>
<reference evidence="10" key="2">
    <citation type="submission" date="2021-04" db="EMBL/GenBank/DDBJ databases">
        <authorList>
            <person name="Gilroy R."/>
        </authorList>
    </citation>
    <scope>NUCLEOTIDE SEQUENCE</scope>
    <source>
        <strain evidence="10">B5_2728</strain>
    </source>
</reference>
<dbReference type="GO" id="GO:0006605">
    <property type="term" value="P:protein targeting"/>
    <property type="evidence" value="ECO:0007669"/>
    <property type="project" value="UniProtKB-UniRule"/>
</dbReference>
<dbReference type="InterPro" id="IPR038379">
    <property type="entry name" value="SecE_sf"/>
</dbReference>
<dbReference type="GO" id="GO:0065002">
    <property type="term" value="P:intracellular protein transmembrane transport"/>
    <property type="evidence" value="ECO:0007669"/>
    <property type="project" value="UniProtKB-UniRule"/>
</dbReference>
<comment type="function">
    <text evidence="9">Essential subunit of the Sec protein translocation channel SecYEG. Clamps together the 2 halves of SecY. May contact the channel plug during translocation.</text>
</comment>
<keyword evidence="7 9" id="KW-0811">Translocation</keyword>
<proteinExistence type="inferred from homology"/>
<evidence type="ECO:0000256" key="3">
    <source>
        <dbReference type="ARBA" id="ARBA00022475"/>
    </source>
</evidence>
<sequence>MADTTTKKPGFFAKVKQAFQGVGKFFRETRSELKKVVWPSKSQIINNSVVVLVVVLVASLFILLLDVLFGGILRFVLDAAAGL</sequence>
<dbReference type="HAMAP" id="MF_00422">
    <property type="entry name" value="SecE"/>
    <property type="match status" value="1"/>
</dbReference>
<keyword evidence="3 9" id="KW-1003">Cell membrane</keyword>
<evidence type="ECO:0000256" key="5">
    <source>
        <dbReference type="ARBA" id="ARBA00022927"/>
    </source>
</evidence>
<evidence type="ECO:0000256" key="2">
    <source>
        <dbReference type="ARBA" id="ARBA00022448"/>
    </source>
</evidence>
<gene>
    <name evidence="9 10" type="primary">secE</name>
    <name evidence="10" type="ORF">H9882_05150</name>
</gene>
<name>A0A948T2A5_9FIRM</name>
<organism evidence="10 11">
    <name type="scientific">Candidatus Allofournierella pullistercoris</name>
    <dbReference type="NCBI Taxonomy" id="2838597"/>
    <lineage>
        <taxon>Bacteria</taxon>
        <taxon>Bacillati</taxon>
        <taxon>Bacillota</taxon>
        <taxon>Clostridia</taxon>
        <taxon>Eubacteriales</taxon>
        <taxon>Oscillospiraceae</taxon>
        <taxon>Allofournierella</taxon>
    </lineage>
</organism>
<dbReference type="PANTHER" id="PTHR33910">
    <property type="entry name" value="PROTEIN TRANSLOCASE SUBUNIT SECE"/>
    <property type="match status" value="1"/>
</dbReference>
<comment type="similarity">
    <text evidence="9">Belongs to the SecE/SEC61-gamma family.</text>
</comment>
<dbReference type="Proteomes" id="UP000713596">
    <property type="component" value="Unassembled WGS sequence"/>
</dbReference>
<dbReference type="GO" id="GO:0005886">
    <property type="term" value="C:plasma membrane"/>
    <property type="evidence" value="ECO:0007669"/>
    <property type="project" value="UniProtKB-SubCell"/>
</dbReference>
<keyword evidence="2 9" id="KW-0813">Transport</keyword>
<reference evidence="10" key="1">
    <citation type="journal article" date="2021" name="PeerJ">
        <title>Extensive microbial diversity within the chicken gut microbiome revealed by metagenomics and culture.</title>
        <authorList>
            <person name="Gilroy R."/>
            <person name="Ravi A."/>
            <person name="Getino M."/>
            <person name="Pursley I."/>
            <person name="Horton D.L."/>
            <person name="Alikhan N.F."/>
            <person name="Baker D."/>
            <person name="Gharbi K."/>
            <person name="Hall N."/>
            <person name="Watson M."/>
            <person name="Adriaenssens E.M."/>
            <person name="Foster-Nyarko E."/>
            <person name="Jarju S."/>
            <person name="Secka A."/>
            <person name="Antonio M."/>
            <person name="Oren A."/>
            <person name="Chaudhuri R.R."/>
            <person name="La Ragione R."/>
            <person name="Hildebrand F."/>
            <person name="Pallen M.J."/>
        </authorList>
    </citation>
    <scope>NUCLEOTIDE SEQUENCE</scope>
    <source>
        <strain evidence="10">B5_2728</strain>
    </source>
</reference>
<dbReference type="NCBIfam" id="TIGR00964">
    <property type="entry name" value="secE_bact"/>
    <property type="match status" value="1"/>
</dbReference>
<evidence type="ECO:0000256" key="6">
    <source>
        <dbReference type="ARBA" id="ARBA00022989"/>
    </source>
</evidence>
<dbReference type="PROSITE" id="PS01067">
    <property type="entry name" value="SECE_SEC61G"/>
    <property type="match status" value="1"/>
</dbReference>
<keyword evidence="8 9" id="KW-0472">Membrane</keyword>
<comment type="caution">
    <text evidence="10">The sequence shown here is derived from an EMBL/GenBank/DDBJ whole genome shotgun (WGS) entry which is preliminary data.</text>
</comment>
<feature type="transmembrane region" description="Helical" evidence="9">
    <location>
        <begin position="49"/>
        <end position="77"/>
    </location>
</feature>
<protein>
    <recommendedName>
        <fullName evidence="9">Protein translocase subunit SecE</fullName>
    </recommendedName>
</protein>
<dbReference type="Gene3D" id="1.20.5.1030">
    <property type="entry name" value="Preprotein translocase secy subunit"/>
    <property type="match status" value="1"/>
</dbReference>
<evidence type="ECO:0000256" key="8">
    <source>
        <dbReference type="ARBA" id="ARBA00023136"/>
    </source>
</evidence>
<evidence type="ECO:0000256" key="4">
    <source>
        <dbReference type="ARBA" id="ARBA00022692"/>
    </source>
</evidence>
<dbReference type="InterPro" id="IPR001901">
    <property type="entry name" value="Translocase_SecE/Sec61-g"/>
</dbReference>
<keyword evidence="4 9" id="KW-0812">Transmembrane</keyword>
<dbReference type="GO" id="GO:0009306">
    <property type="term" value="P:protein secretion"/>
    <property type="evidence" value="ECO:0007669"/>
    <property type="project" value="UniProtKB-UniRule"/>
</dbReference>
<dbReference type="InterPro" id="IPR005807">
    <property type="entry name" value="SecE_bac"/>
</dbReference>
<keyword evidence="5 9" id="KW-0653">Protein transport</keyword>
<evidence type="ECO:0000313" key="10">
    <source>
        <dbReference type="EMBL" id="MBU3806262.1"/>
    </source>
</evidence>
<evidence type="ECO:0000256" key="7">
    <source>
        <dbReference type="ARBA" id="ARBA00023010"/>
    </source>
</evidence>
<dbReference type="Pfam" id="PF00584">
    <property type="entry name" value="SecE"/>
    <property type="match status" value="1"/>
</dbReference>
<dbReference type="GO" id="GO:0043952">
    <property type="term" value="P:protein transport by the Sec complex"/>
    <property type="evidence" value="ECO:0007669"/>
    <property type="project" value="UniProtKB-UniRule"/>
</dbReference>
<dbReference type="GO" id="GO:0008320">
    <property type="term" value="F:protein transmembrane transporter activity"/>
    <property type="evidence" value="ECO:0007669"/>
    <property type="project" value="UniProtKB-UniRule"/>
</dbReference>
<comment type="subunit">
    <text evidence="9">Component of the Sec protein translocase complex. Heterotrimer consisting of SecY, SecE and SecG subunits. The heterotrimers can form oligomers, although 1 heterotrimer is thought to be able to translocate proteins. Interacts with the ribosome. Interacts with SecDF, and other proteins may be involved. Interacts with SecA.</text>
</comment>
<evidence type="ECO:0000313" key="11">
    <source>
        <dbReference type="Proteomes" id="UP000713596"/>
    </source>
</evidence>
<evidence type="ECO:0000256" key="9">
    <source>
        <dbReference type="HAMAP-Rule" id="MF_00422"/>
    </source>
</evidence>